<dbReference type="EMBL" id="CP046904">
    <property type="protein sequence ID" value="QGZ39505.1"/>
    <property type="molecule type" value="Genomic_DNA"/>
</dbReference>
<keyword evidence="6" id="KW-1185">Reference proteome</keyword>
<dbReference type="Gene3D" id="2.60.120.380">
    <property type="match status" value="1"/>
</dbReference>
<evidence type="ECO:0000313" key="3">
    <source>
        <dbReference type="EMBL" id="QGZ39505.1"/>
    </source>
</evidence>
<dbReference type="Pfam" id="PF07589">
    <property type="entry name" value="PEP-CTERM"/>
    <property type="match status" value="1"/>
</dbReference>
<dbReference type="Proteomes" id="UP000315112">
    <property type="component" value="Unassembled WGS sequence"/>
</dbReference>
<reference evidence="3 6" key="3">
    <citation type="submission" date="2019-12" db="EMBL/GenBank/DDBJ databases">
        <title>Draft Genome Sequences of Six Type Strains of the Genus Massilia.</title>
        <authorList>
            <person name="Miess H."/>
            <person name="Frediansyah A."/>
            <person name="Goeker M."/>
            <person name="Gross H."/>
        </authorList>
    </citation>
    <scope>NUCLEOTIDE SEQUENCE [LARGE SCALE GENOMIC DNA]</scope>
    <source>
        <strain evidence="3 6">DSM 26639</strain>
    </source>
</reference>
<dbReference type="EMBL" id="VLKW01000003">
    <property type="protein sequence ID" value="TWI48395.1"/>
    <property type="molecule type" value="Genomic_DNA"/>
</dbReference>
<reference evidence="4 5" key="1">
    <citation type="journal article" date="2015" name="Stand. Genomic Sci.">
        <title>Genomic Encyclopedia of Bacterial and Archaeal Type Strains, Phase III: the genomes of soil and plant-associated and newly described type strains.</title>
        <authorList>
            <person name="Whitman W.B."/>
            <person name="Woyke T."/>
            <person name="Klenk H.P."/>
            <person name="Zhou Y."/>
            <person name="Lilburn T.G."/>
            <person name="Beck B.J."/>
            <person name="De Vos P."/>
            <person name="Vandamme P."/>
            <person name="Eisen J.A."/>
            <person name="Garrity G."/>
            <person name="Hugenholtz P."/>
            <person name="Kyrpides N.C."/>
        </authorList>
    </citation>
    <scope>NUCLEOTIDE SEQUENCE [LARGE SCALE GENOMIC DNA]</scope>
    <source>
        <strain evidence="4 5">CGMCC 1.10685</strain>
    </source>
</reference>
<evidence type="ECO:0000313" key="5">
    <source>
        <dbReference type="Proteomes" id="UP000315112"/>
    </source>
</evidence>
<evidence type="ECO:0000259" key="2">
    <source>
        <dbReference type="Pfam" id="PF07589"/>
    </source>
</evidence>
<dbReference type="InterPro" id="IPR013424">
    <property type="entry name" value="Ice-binding_C"/>
</dbReference>
<name>A0A562PVC8_9BURK</name>
<dbReference type="RefSeq" id="WP_145874198.1">
    <property type="nucleotide sequence ID" value="NZ_CP046904.1"/>
</dbReference>
<evidence type="ECO:0000313" key="6">
    <source>
        <dbReference type="Proteomes" id="UP000437862"/>
    </source>
</evidence>
<feature type="chain" id="PRO_5044617952" evidence="1">
    <location>
        <begin position="25"/>
        <end position="177"/>
    </location>
</feature>
<feature type="signal peptide" evidence="1">
    <location>
        <begin position="1"/>
        <end position="24"/>
    </location>
</feature>
<protein>
    <submittedName>
        <fullName evidence="3">PEP-CTERM sorting domain-containing protein</fullName>
    </submittedName>
    <submittedName>
        <fullName evidence="4">Putative secreted protein</fullName>
    </submittedName>
</protein>
<feature type="domain" description="Ice-binding protein C-terminal" evidence="2">
    <location>
        <begin position="151"/>
        <end position="175"/>
    </location>
</feature>
<keyword evidence="1" id="KW-0732">Signal</keyword>
<dbReference type="Proteomes" id="UP000437862">
    <property type="component" value="Chromosome"/>
</dbReference>
<evidence type="ECO:0000256" key="1">
    <source>
        <dbReference type="SAM" id="SignalP"/>
    </source>
</evidence>
<gene>
    <name evidence="3" type="ORF">GO485_10905</name>
    <name evidence="4" type="ORF">IP92_01784</name>
</gene>
<dbReference type="NCBIfam" id="NF038126">
    <property type="entry name" value="PEP_CTERM_FxDxF"/>
    <property type="match status" value="1"/>
</dbReference>
<dbReference type="AlphaFoldDB" id="A0A562PVC8"/>
<accession>A0A562PVC8</accession>
<proteinExistence type="predicted"/>
<evidence type="ECO:0000313" key="4">
    <source>
        <dbReference type="EMBL" id="TWI48395.1"/>
    </source>
</evidence>
<organism evidence="4 5">
    <name type="scientific">Pseudoduganella flava</name>
    <dbReference type="NCBI Taxonomy" id="871742"/>
    <lineage>
        <taxon>Bacteria</taxon>
        <taxon>Pseudomonadati</taxon>
        <taxon>Pseudomonadota</taxon>
        <taxon>Betaproteobacteria</taxon>
        <taxon>Burkholderiales</taxon>
        <taxon>Oxalobacteraceae</taxon>
        <taxon>Telluria group</taxon>
        <taxon>Pseudoduganella</taxon>
    </lineage>
</organism>
<sequence>MTKIKNIAASLALASAALAGQAYAADISNPVEAIEVVDGAGAFARLITGNHRDDTFTDSYSFDVAVGGSFVANLYSYSGNPKNGLDITSFDLFAADGSLVSHGTQLSTGQTDQWSLNLDNLSAANGYYVSVTGKVLSQAAGTYSGVVAVTAVPEPATYGMLLGGMALLGVVARRRKQ</sequence>
<dbReference type="OrthoDB" id="8546032at2"/>
<reference evidence="4" key="2">
    <citation type="submission" date="2019-07" db="EMBL/GenBank/DDBJ databases">
        <authorList>
            <person name="Whitman W."/>
            <person name="Huntemann M."/>
            <person name="Clum A."/>
            <person name="Pillay M."/>
            <person name="Palaniappan K."/>
            <person name="Varghese N."/>
            <person name="Mikhailova N."/>
            <person name="Stamatis D."/>
            <person name="Reddy T."/>
            <person name="Daum C."/>
            <person name="Shapiro N."/>
            <person name="Ivanova N."/>
            <person name="Kyrpides N."/>
            <person name="Woyke T."/>
        </authorList>
    </citation>
    <scope>NUCLEOTIDE SEQUENCE</scope>
    <source>
        <strain evidence="4">CGMCC 1.10685</strain>
    </source>
</reference>
<dbReference type="NCBIfam" id="TIGR02595">
    <property type="entry name" value="PEP_CTERM"/>
    <property type="match status" value="1"/>
</dbReference>